<dbReference type="Proteomes" id="UP000053766">
    <property type="component" value="Unassembled WGS sequence"/>
</dbReference>
<name>A0A0D8XEK6_DICVI</name>
<organism evidence="1 2">
    <name type="scientific">Dictyocaulus viviparus</name>
    <name type="common">Bovine lungworm</name>
    <dbReference type="NCBI Taxonomy" id="29172"/>
    <lineage>
        <taxon>Eukaryota</taxon>
        <taxon>Metazoa</taxon>
        <taxon>Ecdysozoa</taxon>
        <taxon>Nematoda</taxon>
        <taxon>Chromadorea</taxon>
        <taxon>Rhabditida</taxon>
        <taxon>Rhabditina</taxon>
        <taxon>Rhabditomorpha</taxon>
        <taxon>Strongyloidea</taxon>
        <taxon>Metastrongylidae</taxon>
        <taxon>Dictyocaulus</taxon>
    </lineage>
</organism>
<protein>
    <submittedName>
        <fullName evidence="1">Uncharacterized protein</fullName>
    </submittedName>
</protein>
<dbReference type="AlphaFoldDB" id="A0A0D8XEK6"/>
<gene>
    <name evidence="1" type="ORF">DICVIV_10906</name>
</gene>
<dbReference type="OrthoDB" id="20273at2759"/>
<keyword evidence="2" id="KW-1185">Reference proteome</keyword>
<sequence>MSLVKAYSTKPHRNESRRVGTLLKPSDTTSKKSTTLSRQFIGDSFDKYLDTIGLVKKAMLNDNGSSVYRAVCESLSMDQSEHTTLQEFVEGELLFQYSLQRIRNGLPCVNKIEDTLTTLSRLLGIEIHVYRVINDEPVVYNWNSRGCKSSEKVMLCETSRGHFDLVISRKDHMNLANAQSYVYELLYVHVFGFKSDVIKKCIKRIREDIDAIDAGTRTSSVLLGQSDKEFLPMKSGHGMWRPPMPYSAIKSLDPSIYRNLCYDMFLRSRRRELVETGMFHAGTSCLLLENNSFSHAAARADRERDLQIVCANEQERKVHVSNLMTVSKEPHQRAKYTPQLTNTNVHGLAHNTVGNPVYLHASATCYPTTAPLYFVCNSTESVRFQYGYSIMPNNPTMIMNSTGNNTQVYVGAESHGANIGSVVQFPMFYQQDCVVNLLTNIFIGFISRDSTFC</sequence>
<evidence type="ECO:0000313" key="2">
    <source>
        <dbReference type="Proteomes" id="UP000053766"/>
    </source>
</evidence>
<accession>A0A0D8XEK6</accession>
<reference evidence="1 2" key="1">
    <citation type="submission" date="2013-11" db="EMBL/GenBank/DDBJ databases">
        <title>Draft genome of the bovine lungworm Dictyocaulus viviparus.</title>
        <authorList>
            <person name="Mitreva M."/>
        </authorList>
    </citation>
    <scope>NUCLEOTIDE SEQUENCE [LARGE SCALE GENOMIC DNA]</scope>
    <source>
        <strain evidence="1 2">HannoverDv2000</strain>
    </source>
</reference>
<reference evidence="2" key="2">
    <citation type="journal article" date="2016" name="Sci. Rep.">
        <title>Dictyocaulus viviparus genome, variome and transcriptome elucidate lungworm biology and support future intervention.</title>
        <authorList>
            <person name="McNulty S.N."/>
            <person name="Strube C."/>
            <person name="Rosa B.A."/>
            <person name="Martin J.C."/>
            <person name="Tyagi R."/>
            <person name="Choi Y.J."/>
            <person name="Wang Q."/>
            <person name="Hallsworth Pepin K."/>
            <person name="Zhang X."/>
            <person name="Ozersky P."/>
            <person name="Wilson R.K."/>
            <person name="Sternberg P.W."/>
            <person name="Gasser R.B."/>
            <person name="Mitreva M."/>
        </authorList>
    </citation>
    <scope>NUCLEOTIDE SEQUENCE [LARGE SCALE GENOMIC DNA]</scope>
    <source>
        <strain evidence="2">HannoverDv2000</strain>
    </source>
</reference>
<evidence type="ECO:0000313" key="1">
    <source>
        <dbReference type="EMBL" id="KJH43085.1"/>
    </source>
</evidence>
<dbReference type="EMBL" id="KN716594">
    <property type="protein sequence ID" value="KJH43085.1"/>
    <property type="molecule type" value="Genomic_DNA"/>
</dbReference>
<proteinExistence type="predicted"/>
<dbReference type="STRING" id="29172.A0A0D8XEK6"/>